<dbReference type="GO" id="GO:0051536">
    <property type="term" value="F:iron-sulfur cluster binding"/>
    <property type="evidence" value="ECO:0007669"/>
    <property type="project" value="UniProtKB-KW"/>
</dbReference>
<dbReference type="InterPro" id="IPR007197">
    <property type="entry name" value="rSAM"/>
</dbReference>
<dbReference type="SFLD" id="SFLDG01386">
    <property type="entry name" value="main_SPASM_domain-containing"/>
    <property type="match status" value="1"/>
</dbReference>
<keyword evidence="3" id="KW-0408">Iron</keyword>
<dbReference type="InterPro" id="IPR006638">
    <property type="entry name" value="Elp3/MiaA/NifB-like_rSAM"/>
</dbReference>
<keyword evidence="7" id="KW-1185">Reference proteome</keyword>
<evidence type="ECO:0000256" key="3">
    <source>
        <dbReference type="ARBA" id="ARBA00023004"/>
    </source>
</evidence>
<dbReference type="EMBL" id="DF968181">
    <property type="protein sequence ID" value="GAP41135.1"/>
    <property type="molecule type" value="Genomic_DNA"/>
</dbReference>
<dbReference type="GO" id="GO:0006783">
    <property type="term" value="P:heme biosynthetic process"/>
    <property type="evidence" value="ECO:0007669"/>
    <property type="project" value="TreeGrafter"/>
</dbReference>
<dbReference type="SMART" id="SM00729">
    <property type="entry name" value="Elp3"/>
    <property type="match status" value="1"/>
</dbReference>
<dbReference type="CDD" id="cd01335">
    <property type="entry name" value="Radical_SAM"/>
    <property type="match status" value="1"/>
</dbReference>
<keyword evidence="1" id="KW-0949">S-adenosyl-L-methionine</keyword>
<dbReference type="SFLD" id="SFLDS00029">
    <property type="entry name" value="Radical_SAM"/>
    <property type="match status" value="1"/>
</dbReference>
<dbReference type="GO" id="GO:0003824">
    <property type="term" value="F:catalytic activity"/>
    <property type="evidence" value="ECO:0007669"/>
    <property type="project" value="InterPro"/>
</dbReference>
<dbReference type="NCBIfam" id="TIGR04085">
    <property type="entry name" value="rSAM_more_4Fe4S"/>
    <property type="match status" value="1"/>
</dbReference>
<dbReference type="SFLD" id="SFLDG01067">
    <property type="entry name" value="SPASM/twitch_domain_containing"/>
    <property type="match status" value="1"/>
</dbReference>
<proteinExistence type="predicted"/>
<dbReference type="RefSeq" id="WP_062281750.1">
    <property type="nucleotide sequence ID" value="NZ_DF968181.1"/>
</dbReference>
<evidence type="ECO:0000256" key="2">
    <source>
        <dbReference type="ARBA" id="ARBA00022723"/>
    </source>
</evidence>
<dbReference type="InterPro" id="IPR023885">
    <property type="entry name" value="4Fe4S-binding_SPASM_dom"/>
</dbReference>
<dbReference type="Gene3D" id="3.20.20.70">
    <property type="entry name" value="Aldolase class I"/>
    <property type="match status" value="1"/>
</dbReference>
<name>A0A0S7BXT2_9CHLR</name>
<evidence type="ECO:0000259" key="5">
    <source>
        <dbReference type="PROSITE" id="PS51918"/>
    </source>
</evidence>
<dbReference type="Pfam" id="PF04055">
    <property type="entry name" value="Radical_SAM"/>
    <property type="match status" value="1"/>
</dbReference>
<evidence type="ECO:0000256" key="1">
    <source>
        <dbReference type="ARBA" id="ARBA00022691"/>
    </source>
</evidence>
<accession>A0A0S7BXT2</accession>
<evidence type="ECO:0000313" key="7">
    <source>
        <dbReference type="Proteomes" id="UP000053370"/>
    </source>
</evidence>
<dbReference type="Pfam" id="PF13186">
    <property type="entry name" value="SPASM"/>
    <property type="match status" value="1"/>
</dbReference>
<dbReference type="STRING" id="1678840.ATC1_131117"/>
<dbReference type="PANTHER" id="PTHR11228">
    <property type="entry name" value="RADICAL SAM DOMAIN PROTEIN"/>
    <property type="match status" value="1"/>
</dbReference>
<evidence type="ECO:0000256" key="4">
    <source>
        <dbReference type="ARBA" id="ARBA00023014"/>
    </source>
</evidence>
<reference evidence="6" key="1">
    <citation type="journal article" date="2015" name="Genome Announc.">
        <title>Draft Genome Sequence of Anaerolineae Strain TC1, a Novel Isolate from a Methanogenic Wastewater Treatment System.</title>
        <authorList>
            <person name="Matsuura N."/>
            <person name="Tourlousse D.M."/>
            <person name="Sun L."/>
            <person name="Toyonaga M."/>
            <person name="Kuroda K."/>
            <person name="Ohashi A."/>
            <person name="Cruz R."/>
            <person name="Yamaguchi T."/>
            <person name="Sekiguchi Y."/>
        </authorList>
    </citation>
    <scope>NUCLEOTIDE SEQUENCE [LARGE SCALE GENOMIC DNA]</scope>
    <source>
        <strain evidence="6">TC1</strain>
    </source>
</reference>
<dbReference type="AlphaFoldDB" id="A0A0S7BXT2"/>
<feature type="domain" description="Radical SAM core" evidence="5">
    <location>
        <begin position="128"/>
        <end position="348"/>
    </location>
</feature>
<dbReference type="GO" id="GO:0046872">
    <property type="term" value="F:metal ion binding"/>
    <property type="evidence" value="ECO:0007669"/>
    <property type="project" value="UniProtKB-KW"/>
</dbReference>
<dbReference type="Proteomes" id="UP000053370">
    <property type="component" value="Unassembled WGS sequence"/>
</dbReference>
<dbReference type="InterPro" id="IPR058240">
    <property type="entry name" value="rSAM_sf"/>
</dbReference>
<keyword evidence="4" id="KW-0411">Iron-sulfur</keyword>
<dbReference type="PROSITE" id="PS51918">
    <property type="entry name" value="RADICAL_SAM"/>
    <property type="match status" value="1"/>
</dbReference>
<dbReference type="SUPFAM" id="SSF102114">
    <property type="entry name" value="Radical SAM enzymes"/>
    <property type="match status" value="1"/>
</dbReference>
<protein>
    <submittedName>
        <fullName evidence="6">Radical SAM additional 4Fe4S-binding SPASM domain</fullName>
    </submittedName>
</protein>
<dbReference type="InterPro" id="IPR050377">
    <property type="entry name" value="Radical_SAM_PqqE_MftC-like"/>
</dbReference>
<organism evidence="6">
    <name type="scientific">Flexilinea flocculi</name>
    <dbReference type="NCBI Taxonomy" id="1678840"/>
    <lineage>
        <taxon>Bacteria</taxon>
        <taxon>Bacillati</taxon>
        <taxon>Chloroflexota</taxon>
        <taxon>Anaerolineae</taxon>
        <taxon>Anaerolineales</taxon>
        <taxon>Anaerolineaceae</taxon>
        <taxon>Flexilinea</taxon>
    </lineage>
</organism>
<evidence type="ECO:0000313" key="6">
    <source>
        <dbReference type="EMBL" id="GAP41135.1"/>
    </source>
</evidence>
<keyword evidence="2" id="KW-0479">Metal-binding</keyword>
<dbReference type="PANTHER" id="PTHR11228:SF7">
    <property type="entry name" value="PQQA PEPTIDE CYCLASE"/>
    <property type="match status" value="1"/>
</dbReference>
<gene>
    <name evidence="6" type="ORF">ATC1_131117</name>
</gene>
<sequence length="455" mass="50945">MKKLSLPLFGDTFHKGLFEKKIKDGDKIISRIHLRIDDDGTGILWVNANQTFYLNSSAGLMSWALMNNKTEKEIHQIFKKIYPKDFERVSADFKVFAPQIRDLLDGKSDVCDLCQSGISSTMPFSKVPSAPYRMDLALTYGCNNECGHCYNEKQRTGKTVSVESWKKILRKIAKAGIPHVVFTGGEPTLFPGLFDLLTEAENLGLVTGLNTNGRTLKDNSFVKELENRKLDHIQITLESDSAEIHDAMVGNKGSWEETVAGIQNAVRTSMFIMTNTTLLRSNATPEKIVSLLRFLAELGVQNVGMNALIYSGSGKEVDTGLDESELPPLLKIAEKTCIENQQYLTWYTPTEYCYFNPLDYDLGVKGCSAARYSMCIEPDGSVIPCQSWYETIGNILTDPWEKIWNAPLCQDIRNRKFIAEDCKKCDLLEICGGGCPLAKDFKPPVKPQRSIPADF</sequence>
<dbReference type="InterPro" id="IPR013785">
    <property type="entry name" value="Aldolase_TIM"/>
</dbReference>